<dbReference type="PROSITE" id="PS50850">
    <property type="entry name" value="MFS"/>
    <property type="match status" value="1"/>
</dbReference>
<accession>A0ABN4CDA9</accession>
<evidence type="ECO:0000256" key="2">
    <source>
        <dbReference type="ARBA" id="ARBA00022692"/>
    </source>
</evidence>
<dbReference type="PRINTS" id="PR01036">
    <property type="entry name" value="TCRTETB"/>
</dbReference>
<gene>
    <name evidence="7" type="ORF">CCASEI_05260</name>
</gene>
<feature type="transmembrane region" description="Helical" evidence="5">
    <location>
        <begin position="443"/>
        <end position="463"/>
    </location>
</feature>
<proteinExistence type="predicted"/>
<dbReference type="Proteomes" id="UP000019226">
    <property type="component" value="Chromosome"/>
</dbReference>
<feature type="transmembrane region" description="Helical" evidence="5">
    <location>
        <begin position="394"/>
        <end position="414"/>
    </location>
</feature>
<protein>
    <submittedName>
        <fullName evidence="7">Major facilitator superfamily permease</fullName>
    </submittedName>
</protein>
<feature type="transmembrane region" description="Helical" evidence="5">
    <location>
        <begin position="190"/>
        <end position="213"/>
    </location>
</feature>
<dbReference type="Gene3D" id="1.20.1250.20">
    <property type="entry name" value="MFS general substrate transporter like domains"/>
    <property type="match status" value="1"/>
</dbReference>
<feature type="transmembrane region" description="Helical" evidence="5">
    <location>
        <begin position="154"/>
        <end position="178"/>
    </location>
</feature>
<feature type="transmembrane region" description="Helical" evidence="5">
    <location>
        <begin position="333"/>
        <end position="355"/>
    </location>
</feature>
<evidence type="ECO:0000259" key="6">
    <source>
        <dbReference type="PROSITE" id="PS50850"/>
    </source>
</evidence>
<feature type="transmembrane region" description="Helical" evidence="5">
    <location>
        <begin position="30"/>
        <end position="54"/>
    </location>
</feature>
<evidence type="ECO:0000256" key="1">
    <source>
        <dbReference type="ARBA" id="ARBA00004651"/>
    </source>
</evidence>
<feature type="transmembrane region" description="Helical" evidence="5">
    <location>
        <begin position="96"/>
        <end position="116"/>
    </location>
</feature>
<sequence>MTQARPPHTTKSEANTTNYPLGQDPARWRILAILLVAVFMSLISVSIVNVALPSIQAGLDASNSDVQWVLSGYALTFGVVLVAAGRAGDLVGRGGMFMIGVVVYTCASVLAGFAPSADALNIARFIQGIGAGLLNPQSVGMIQQYFQGPERGRAFGYFGATVGIAVAIGPVFGGFLIQLGGADLGWRLTMLVNVPIGLIAIILAFMWFPRPLLSRVRDKTTGSKVGTWSAIKTLDPIGALLLGSAVFMVLFPFVESTGSGWSWVLLPLGLAVTWLWVAWERHHRARGHQPMVDLKIFRAPSFRNGTLIAALWFMGATSIWVLVALYFQNGLGYSALVAGCVGIPSALLNSVSSTVAGRLVSKHGRKVVIGGMLIAIFGLVSSIILIWATTHWGISEWWLVLTLSFAGAGQGSVISPNQTLTLAKVPQEYAGSSGAVLQTGQRIGTAIGLAVVTAAVFATLHGISAEWPHAIMVGFGMIATVCVISLGFGLLDLAQSGSKEEAEASA</sequence>
<keyword evidence="2 5" id="KW-0812">Transmembrane</keyword>
<dbReference type="PANTHER" id="PTHR42718">
    <property type="entry name" value="MAJOR FACILITATOR SUPERFAMILY MULTIDRUG TRANSPORTER MFSC"/>
    <property type="match status" value="1"/>
</dbReference>
<dbReference type="InterPro" id="IPR020846">
    <property type="entry name" value="MFS_dom"/>
</dbReference>
<evidence type="ECO:0000313" key="7">
    <source>
        <dbReference type="EMBL" id="AHI19628.1"/>
    </source>
</evidence>
<evidence type="ECO:0000313" key="8">
    <source>
        <dbReference type="Proteomes" id="UP000019226"/>
    </source>
</evidence>
<feature type="transmembrane region" description="Helical" evidence="5">
    <location>
        <begin position="469"/>
        <end position="491"/>
    </location>
</feature>
<feature type="transmembrane region" description="Helical" evidence="5">
    <location>
        <begin position="305"/>
        <end position="327"/>
    </location>
</feature>
<name>A0ABN4CDA9_9CORY</name>
<keyword evidence="4 5" id="KW-0472">Membrane</keyword>
<dbReference type="InterPro" id="IPR036259">
    <property type="entry name" value="MFS_trans_sf"/>
</dbReference>
<keyword evidence="8" id="KW-1185">Reference proteome</keyword>
<comment type="subcellular location">
    <subcellularLocation>
        <location evidence="1">Cell membrane</location>
        <topology evidence="1">Multi-pass membrane protein</topology>
    </subcellularLocation>
</comment>
<evidence type="ECO:0000256" key="5">
    <source>
        <dbReference type="SAM" id="Phobius"/>
    </source>
</evidence>
<dbReference type="PANTHER" id="PTHR42718:SF39">
    <property type="entry name" value="ACTINORHODIN TRANSPORTER-RELATED"/>
    <property type="match status" value="1"/>
</dbReference>
<organism evidence="7 8">
    <name type="scientific">Corynebacterium casei LMG S-19264</name>
    <dbReference type="NCBI Taxonomy" id="1285583"/>
    <lineage>
        <taxon>Bacteria</taxon>
        <taxon>Bacillati</taxon>
        <taxon>Actinomycetota</taxon>
        <taxon>Actinomycetes</taxon>
        <taxon>Mycobacteriales</taxon>
        <taxon>Corynebacteriaceae</taxon>
        <taxon>Corynebacterium</taxon>
    </lineage>
</organism>
<dbReference type="GeneID" id="82877205"/>
<dbReference type="Pfam" id="PF07690">
    <property type="entry name" value="MFS_1"/>
    <property type="match status" value="1"/>
</dbReference>
<evidence type="ECO:0000256" key="3">
    <source>
        <dbReference type="ARBA" id="ARBA00022989"/>
    </source>
</evidence>
<dbReference type="RefSeq" id="WP_025387371.1">
    <property type="nucleotide sequence ID" value="NZ_CP004350.1"/>
</dbReference>
<feature type="domain" description="Major facilitator superfamily (MFS) profile" evidence="6">
    <location>
        <begin position="30"/>
        <end position="497"/>
    </location>
</feature>
<feature type="transmembrane region" description="Helical" evidence="5">
    <location>
        <begin position="234"/>
        <end position="254"/>
    </location>
</feature>
<feature type="transmembrane region" description="Helical" evidence="5">
    <location>
        <begin position="122"/>
        <end position="142"/>
    </location>
</feature>
<dbReference type="Gene3D" id="1.20.1720.10">
    <property type="entry name" value="Multidrug resistance protein D"/>
    <property type="match status" value="1"/>
</dbReference>
<dbReference type="CDD" id="cd17321">
    <property type="entry name" value="MFS_MMR_MDR_like"/>
    <property type="match status" value="1"/>
</dbReference>
<feature type="transmembrane region" description="Helical" evidence="5">
    <location>
        <begin position="260"/>
        <end position="279"/>
    </location>
</feature>
<dbReference type="InterPro" id="IPR011701">
    <property type="entry name" value="MFS"/>
</dbReference>
<feature type="transmembrane region" description="Helical" evidence="5">
    <location>
        <begin position="66"/>
        <end position="84"/>
    </location>
</feature>
<dbReference type="EMBL" id="CP004350">
    <property type="protein sequence ID" value="AHI19628.1"/>
    <property type="molecule type" value="Genomic_DNA"/>
</dbReference>
<feature type="transmembrane region" description="Helical" evidence="5">
    <location>
        <begin position="367"/>
        <end position="388"/>
    </location>
</feature>
<evidence type="ECO:0000256" key="4">
    <source>
        <dbReference type="ARBA" id="ARBA00023136"/>
    </source>
</evidence>
<keyword evidence="3 5" id="KW-1133">Transmembrane helix</keyword>
<dbReference type="SUPFAM" id="SSF103473">
    <property type="entry name" value="MFS general substrate transporter"/>
    <property type="match status" value="1"/>
</dbReference>
<reference evidence="8" key="1">
    <citation type="submission" date="2013-02" db="EMBL/GenBank/DDBJ databases">
        <title>The complete genome sequence of Corynebacterium casei LMG S-19264 (=DSM 44701).</title>
        <authorList>
            <person name="Ruckert C."/>
            <person name="Albersmeier A."/>
            <person name="Kalinowski J."/>
        </authorList>
    </citation>
    <scope>NUCLEOTIDE SEQUENCE [LARGE SCALE GENOMIC DNA]</scope>
    <source>
        <strain evidence="8">LMG S-19264</strain>
    </source>
</reference>